<dbReference type="HOGENOM" id="CLU_2980073_0_0_1"/>
<evidence type="ECO:0000313" key="1">
    <source>
        <dbReference type="EMBL" id="KIO03932.1"/>
    </source>
</evidence>
<dbReference type="EMBL" id="KN831973">
    <property type="protein sequence ID" value="KIO03932.1"/>
    <property type="molecule type" value="Genomic_DNA"/>
</dbReference>
<reference evidence="1 2" key="1">
    <citation type="submission" date="2014-04" db="EMBL/GenBank/DDBJ databases">
        <authorList>
            <consortium name="DOE Joint Genome Institute"/>
            <person name="Kuo A."/>
            <person name="Kohler A."/>
            <person name="Costa M.D."/>
            <person name="Nagy L.G."/>
            <person name="Floudas D."/>
            <person name="Copeland A."/>
            <person name="Barry K.W."/>
            <person name="Cichocki N."/>
            <person name="Veneault-Fourrey C."/>
            <person name="LaButti K."/>
            <person name="Lindquist E.A."/>
            <person name="Lipzen A."/>
            <person name="Lundell T."/>
            <person name="Morin E."/>
            <person name="Murat C."/>
            <person name="Sun H."/>
            <person name="Tunlid A."/>
            <person name="Henrissat B."/>
            <person name="Grigoriev I.V."/>
            <person name="Hibbett D.S."/>
            <person name="Martin F."/>
            <person name="Nordberg H.P."/>
            <person name="Cantor M.N."/>
            <person name="Hua S.X."/>
        </authorList>
    </citation>
    <scope>NUCLEOTIDE SEQUENCE [LARGE SCALE GENOMIC DNA]</scope>
    <source>
        <strain evidence="1 2">Marx 270</strain>
    </source>
</reference>
<keyword evidence="2" id="KW-1185">Reference proteome</keyword>
<evidence type="ECO:0000313" key="2">
    <source>
        <dbReference type="Proteomes" id="UP000054217"/>
    </source>
</evidence>
<dbReference type="Proteomes" id="UP000054217">
    <property type="component" value="Unassembled WGS sequence"/>
</dbReference>
<name>A0A0C3K354_PISTI</name>
<gene>
    <name evidence="1" type="ORF">M404DRAFT_26546</name>
</gene>
<dbReference type="InParanoid" id="A0A0C3K354"/>
<dbReference type="AlphaFoldDB" id="A0A0C3K354"/>
<proteinExistence type="predicted"/>
<organism evidence="1 2">
    <name type="scientific">Pisolithus tinctorius Marx 270</name>
    <dbReference type="NCBI Taxonomy" id="870435"/>
    <lineage>
        <taxon>Eukaryota</taxon>
        <taxon>Fungi</taxon>
        <taxon>Dikarya</taxon>
        <taxon>Basidiomycota</taxon>
        <taxon>Agaricomycotina</taxon>
        <taxon>Agaricomycetes</taxon>
        <taxon>Agaricomycetidae</taxon>
        <taxon>Boletales</taxon>
        <taxon>Sclerodermatineae</taxon>
        <taxon>Pisolithaceae</taxon>
        <taxon>Pisolithus</taxon>
    </lineage>
</organism>
<protein>
    <submittedName>
        <fullName evidence="1">Uncharacterized protein</fullName>
    </submittedName>
</protein>
<sequence>MAAEEIDQFITIPTIKKEEVELCLPLRFLPYKRELSTPCLLRSLSPLTLLPLPPLELF</sequence>
<accession>A0A0C3K354</accession>
<reference evidence="2" key="2">
    <citation type="submission" date="2015-01" db="EMBL/GenBank/DDBJ databases">
        <title>Evolutionary Origins and Diversification of the Mycorrhizal Mutualists.</title>
        <authorList>
            <consortium name="DOE Joint Genome Institute"/>
            <consortium name="Mycorrhizal Genomics Consortium"/>
            <person name="Kohler A."/>
            <person name="Kuo A."/>
            <person name="Nagy L.G."/>
            <person name="Floudas D."/>
            <person name="Copeland A."/>
            <person name="Barry K.W."/>
            <person name="Cichocki N."/>
            <person name="Veneault-Fourrey C."/>
            <person name="LaButti K."/>
            <person name="Lindquist E.A."/>
            <person name="Lipzen A."/>
            <person name="Lundell T."/>
            <person name="Morin E."/>
            <person name="Murat C."/>
            <person name="Riley R."/>
            <person name="Ohm R."/>
            <person name="Sun H."/>
            <person name="Tunlid A."/>
            <person name="Henrissat B."/>
            <person name="Grigoriev I.V."/>
            <person name="Hibbett D.S."/>
            <person name="Martin F."/>
        </authorList>
    </citation>
    <scope>NUCLEOTIDE SEQUENCE [LARGE SCALE GENOMIC DNA]</scope>
    <source>
        <strain evidence="2">Marx 270</strain>
    </source>
</reference>